<keyword evidence="5" id="KW-0548">Nucleotidyltransferase</keyword>
<keyword evidence="18" id="KW-0511">Multifunctional enzyme</keyword>
<dbReference type="InterPro" id="IPR014146">
    <property type="entry name" value="LigD_ligase_dom"/>
</dbReference>
<comment type="catalytic activity">
    <reaction evidence="20">
        <text>ATP + (deoxyribonucleotide)n-3'-hydroxyl + 5'-phospho-(deoxyribonucleotide)m = (deoxyribonucleotide)n+m + AMP + diphosphate.</text>
        <dbReference type="EC" id="6.5.1.1"/>
    </reaction>
</comment>
<accession>A0A940MTJ3</accession>
<keyword evidence="11" id="KW-0269">Exonuclease</keyword>
<keyword evidence="6" id="KW-0540">Nuclease</keyword>
<keyword evidence="17" id="KW-0464">Manganese</keyword>
<dbReference type="InterPro" id="IPR012340">
    <property type="entry name" value="NA-bd_OB-fold"/>
</dbReference>
<evidence type="ECO:0000256" key="20">
    <source>
        <dbReference type="ARBA" id="ARBA00034003"/>
    </source>
</evidence>
<keyword evidence="15" id="KW-0233">DNA recombination</keyword>
<evidence type="ECO:0000256" key="19">
    <source>
        <dbReference type="ARBA" id="ARBA00029943"/>
    </source>
</evidence>
<protein>
    <recommendedName>
        <fullName evidence="2">DNA ligase (ATP)</fullName>
        <ecNumber evidence="2">6.5.1.1</ecNumber>
    </recommendedName>
    <alternativeName>
        <fullName evidence="19">NHEJ DNA polymerase</fullName>
    </alternativeName>
</protein>
<evidence type="ECO:0000256" key="9">
    <source>
        <dbReference type="ARBA" id="ARBA00022763"/>
    </source>
</evidence>
<feature type="domain" description="ATP-dependent DNA ligase family profile" evidence="22">
    <location>
        <begin position="304"/>
        <end position="446"/>
    </location>
</feature>
<name>A0A940MTJ3_9RHOB</name>
<keyword evidence="4" id="KW-0808">Transferase</keyword>
<evidence type="ECO:0000256" key="3">
    <source>
        <dbReference type="ARBA" id="ARBA00022598"/>
    </source>
</evidence>
<dbReference type="CDD" id="cd07971">
    <property type="entry name" value="OBF_DNA_ligase_LigD"/>
    <property type="match status" value="1"/>
</dbReference>
<dbReference type="NCBIfam" id="TIGR02778">
    <property type="entry name" value="ligD_pol"/>
    <property type="match status" value="1"/>
</dbReference>
<dbReference type="InterPro" id="IPR014143">
    <property type="entry name" value="NHEJ_ligase_prk"/>
</dbReference>
<dbReference type="Gene3D" id="3.90.920.10">
    <property type="entry name" value="DNA primase, PRIM domain"/>
    <property type="match status" value="1"/>
</dbReference>
<feature type="region of interest" description="Disordered" evidence="21">
    <location>
        <begin position="503"/>
        <end position="524"/>
    </location>
</feature>
<dbReference type="SUPFAM" id="SSF50249">
    <property type="entry name" value="Nucleic acid-binding proteins"/>
    <property type="match status" value="1"/>
</dbReference>
<comment type="cofactor">
    <cofactor evidence="1">
        <name>Mn(2+)</name>
        <dbReference type="ChEBI" id="CHEBI:29035"/>
    </cofactor>
</comment>
<keyword evidence="16" id="KW-0234">DNA repair</keyword>
<keyword evidence="8" id="KW-0547">Nucleotide-binding</keyword>
<reference evidence="23" key="1">
    <citation type="submission" date="2021-03" db="EMBL/GenBank/DDBJ databases">
        <title>Sagittula salina sp. nov. strain M10.9X isolated from the marine waste.</title>
        <authorList>
            <person name="Satari L."/>
            <person name="Molina-Menor E."/>
            <person name="Vidal-Verdu A."/>
            <person name="Pascual J."/>
            <person name="Pereto J."/>
            <person name="Porcar M."/>
        </authorList>
    </citation>
    <scope>NUCLEOTIDE SEQUENCE</scope>
    <source>
        <strain evidence="23">M10.9X</strain>
    </source>
</reference>
<evidence type="ECO:0000256" key="5">
    <source>
        <dbReference type="ARBA" id="ARBA00022695"/>
    </source>
</evidence>
<evidence type="ECO:0000313" key="23">
    <source>
        <dbReference type="EMBL" id="MBP0484792.1"/>
    </source>
</evidence>
<dbReference type="GO" id="GO:0003677">
    <property type="term" value="F:DNA binding"/>
    <property type="evidence" value="ECO:0007669"/>
    <property type="project" value="UniProtKB-KW"/>
</dbReference>
<dbReference type="InterPro" id="IPR014145">
    <property type="entry name" value="LigD_pol_dom"/>
</dbReference>
<gene>
    <name evidence="23" type="primary">ligD</name>
    <name evidence="23" type="ORF">J5474_20165</name>
</gene>
<evidence type="ECO:0000256" key="10">
    <source>
        <dbReference type="ARBA" id="ARBA00022801"/>
    </source>
</evidence>
<evidence type="ECO:0000256" key="7">
    <source>
        <dbReference type="ARBA" id="ARBA00022723"/>
    </source>
</evidence>
<dbReference type="Pfam" id="PF04679">
    <property type="entry name" value="DNA_ligase_A_C"/>
    <property type="match status" value="1"/>
</dbReference>
<sequence>MRSLENYEKKRDFSVTPEPRAELVEAGGDTLSFVVQKHDATRLHFDFRLEWHGVLLSWAVTKGPSNDPGQKRLAVRTEDHPVRYGDFEGIIPEDEYGGGTVMLWDTGWWEPLHDPDEGLKSGKLHFRLHGARMKGGWAMVRMRGRKGETRENWLLIKERDTFAGRSADALTNKHRTSVTTGRSMRAIRHDREPSKPARHTKPLPRFRKVQLATLRDAPPEGEGWQHEAKFDGYRCVIAVGKGGVRLYSRNGKDWTDRFGTLCAPAAALDCGSALLDGEVIAGGGGGDFTTLQKALKSGDPLTCYVFDCLALDGEDLTGKPLSERRAALERIMQGLPPRGPLRLSPVIGGDGATALVAMCEAGGEGIISKRLDAPYREGRSRSWIKAKCIRRAEFVVAGWSPSDKRGRPFSSLILGSYEDNRLVYRGRVGSGFDGDDMAALQRALKPLSRRTSAFSGDLPSEADGARWVTPKLVVEVEYTEFTGEGRIRHGVYKGLREDKEASEVSAKAEADNDTDDGDRKIGGVRVSSPGRVVYPDAKLTKSAVAEHYATVADRMLSHAADRPLSLLRCPDGISGECFFQKHAGKGFPGGVRTLTLREKDGEAAEYMYVSSPEGLIGAAQMGTLEFHLWGARRDRIDRPDRMIFDLDPDESLSFADVKRAAEDVRDGLETCGLDCAPMVTGGKGVHVIVPLRRVSSWDTVKVFAKTFATVLSDRHPDRYIATMSKAKRKGKVFIDWLRNERGATAVAPYSLRARPGAAVAVPVTWEELDTLDRADGFHVGDMEGRLAAPCPLDTPKARGIGTEIVAALEDWSKR</sequence>
<dbReference type="NCBIfam" id="TIGR02776">
    <property type="entry name" value="NHEJ_ligase_prk"/>
    <property type="match status" value="1"/>
</dbReference>
<dbReference type="NCBIfam" id="TIGR02777">
    <property type="entry name" value="LigD_PE_dom"/>
    <property type="match status" value="1"/>
</dbReference>
<keyword evidence="9" id="KW-0227">DNA damage</keyword>
<dbReference type="GO" id="GO:0006281">
    <property type="term" value="P:DNA repair"/>
    <property type="evidence" value="ECO:0007669"/>
    <property type="project" value="UniProtKB-KW"/>
</dbReference>
<evidence type="ECO:0000256" key="1">
    <source>
        <dbReference type="ARBA" id="ARBA00001936"/>
    </source>
</evidence>
<dbReference type="Gene3D" id="2.40.50.140">
    <property type="entry name" value="Nucleic acid-binding proteins"/>
    <property type="match status" value="1"/>
</dbReference>
<evidence type="ECO:0000256" key="12">
    <source>
        <dbReference type="ARBA" id="ARBA00022840"/>
    </source>
</evidence>
<dbReference type="GO" id="GO:0003887">
    <property type="term" value="F:DNA-directed DNA polymerase activity"/>
    <property type="evidence" value="ECO:0007669"/>
    <property type="project" value="UniProtKB-KW"/>
</dbReference>
<dbReference type="Pfam" id="PF13298">
    <property type="entry name" value="LigD_N"/>
    <property type="match status" value="1"/>
</dbReference>
<dbReference type="Gene3D" id="3.30.470.30">
    <property type="entry name" value="DNA ligase/mRNA capping enzyme"/>
    <property type="match status" value="1"/>
</dbReference>
<evidence type="ECO:0000256" key="21">
    <source>
        <dbReference type="SAM" id="MobiDB-lite"/>
    </source>
</evidence>
<dbReference type="CDD" id="cd07906">
    <property type="entry name" value="Adenylation_DNA_ligase_LigD_LigC"/>
    <property type="match status" value="1"/>
</dbReference>
<dbReference type="Pfam" id="PF01068">
    <property type="entry name" value="DNA_ligase_A_M"/>
    <property type="match status" value="1"/>
</dbReference>
<evidence type="ECO:0000313" key="24">
    <source>
        <dbReference type="Proteomes" id="UP000675940"/>
    </source>
</evidence>
<evidence type="ECO:0000256" key="14">
    <source>
        <dbReference type="ARBA" id="ARBA00023125"/>
    </source>
</evidence>
<keyword evidence="13" id="KW-0239">DNA-directed DNA polymerase</keyword>
<dbReference type="InterPro" id="IPR033651">
    <property type="entry name" value="PaeLigD_Pol-like"/>
</dbReference>
<dbReference type="GO" id="GO:0005524">
    <property type="term" value="F:ATP binding"/>
    <property type="evidence" value="ECO:0007669"/>
    <property type="project" value="UniProtKB-KW"/>
</dbReference>
<dbReference type="CDD" id="cd04862">
    <property type="entry name" value="PaeLigD_Pol_like"/>
    <property type="match status" value="1"/>
</dbReference>
<keyword evidence="10" id="KW-0378">Hydrolase</keyword>
<evidence type="ECO:0000256" key="13">
    <source>
        <dbReference type="ARBA" id="ARBA00022932"/>
    </source>
</evidence>
<dbReference type="Gene3D" id="3.30.1490.70">
    <property type="match status" value="1"/>
</dbReference>
<evidence type="ECO:0000256" key="11">
    <source>
        <dbReference type="ARBA" id="ARBA00022839"/>
    </source>
</evidence>
<evidence type="ECO:0000256" key="18">
    <source>
        <dbReference type="ARBA" id="ARBA00023268"/>
    </source>
</evidence>
<dbReference type="PANTHER" id="PTHR42705">
    <property type="entry name" value="BIFUNCTIONAL NON-HOMOLOGOUS END JOINING PROTEIN LIGD"/>
    <property type="match status" value="1"/>
</dbReference>
<dbReference type="GO" id="GO:0046872">
    <property type="term" value="F:metal ion binding"/>
    <property type="evidence" value="ECO:0007669"/>
    <property type="project" value="UniProtKB-KW"/>
</dbReference>
<comment type="caution">
    <text evidence="23">The sequence shown here is derived from an EMBL/GenBank/DDBJ whole genome shotgun (WGS) entry which is preliminary data.</text>
</comment>
<dbReference type="SUPFAM" id="SSF56091">
    <property type="entry name" value="DNA ligase/mRNA capping enzyme, catalytic domain"/>
    <property type="match status" value="1"/>
</dbReference>
<dbReference type="GO" id="GO:0004527">
    <property type="term" value="F:exonuclease activity"/>
    <property type="evidence" value="ECO:0007669"/>
    <property type="project" value="UniProtKB-KW"/>
</dbReference>
<organism evidence="23 24">
    <name type="scientific">Sagittula salina</name>
    <dbReference type="NCBI Taxonomy" id="2820268"/>
    <lineage>
        <taxon>Bacteria</taxon>
        <taxon>Pseudomonadati</taxon>
        <taxon>Pseudomonadota</taxon>
        <taxon>Alphaproteobacteria</taxon>
        <taxon>Rhodobacterales</taxon>
        <taxon>Roseobacteraceae</taxon>
        <taxon>Sagittula</taxon>
    </lineage>
</organism>
<evidence type="ECO:0000256" key="16">
    <source>
        <dbReference type="ARBA" id="ARBA00023204"/>
    </source>
</evidence>
<dbReference type="Proteomes" id="UP000675940">
    <property type="component" value="Unassembled WGS sequence"/>
</dbReference>
<dbReference type="PANTHER" id="PTHR42705:SF2">
    <property type="entry name" value="BIFUNCTIONAL NON-HOMOLOGOUS END JOINING PROTEIN LIGD"/>
    <property type="match status" value="1"/>
</dbReference>
<dbReference type="PROSITE" id="PS50160">
    <property type="entry name" value="DNA_LIGASE_A3"/>
    <property type="match status" value="1"/>
</dbReference>
<dbReference type="Pfam" id="PF21686">
    <property type="entry name" value="LigD_Prim-Pol"/>
    <property type="match status" value="1"/>
</dbReference>
<keyword evidence="14" id="KW-0238">DNA-binding</keyword>
<dbReference type="InterPro" id="IPR014144">
    <property type="entry name" value="LigD_PE_domain"/>
</dbReference>
<dbReference type="AlphaFoldDB" id="A0A940MTJ3"/>
<evidence type="ECO:0000256" key="17">
    <source>
        <dbReference type="ARBA" id="ARBA00023211"/>
    </source>
</evidence>
<evidence type="ECO:0000259" key="22">
    <source>
        <dbReference type="PROSITE" id="PS50160"/>
    </source>
</evidence>
<dbReference type="GO" id="GO:0006310">
    <property type="term" value="P:DNA recombination"/>
    <property type="evidence" value="ECO:0007669"/>
    <property type="project" value="UniProtKB-KW"/>
</dbReference>
<dbReference type="InterPro" id="IPR052171">
    <property type="entry name" value="NHEJ_LigD"/>
</dbReference>
<keyword evidence="7" id="KW-0479">Metal-binding</keyword>
<keyword evidence="3 23" id="KW-0436">Ligase</keyword>
<dbReference type="InterPro" id="IPR012309">
    <property type="entry name" value="DNA_ligase_ATP-dep_C"/>
</dbReference>
<dbReference type="EMBL" id="JAGISH010000017">
    <property type="protein sequence ID" value="MBP0484792.1"/>
    <property type="molecule type" value="Genomic_DNA"/>
</dbReference>
<dbReference type="GO" id="GO:0003910">
    <property type="term" value="F:DNA ligase (ATP) activity"/>
    <property type="evidence" value="ECO:0007669"/>
    <property type="project" value="UniProtKB-EC"/>
</dbReference>
<evidence type="ECO:0000256" key="8">
    <source>
        <dbReference type="ARBA" id="ARBA00022741"/>
    </source>
</evidence>
<keyword evidence="12" id="KW-0067">ATP-binding</keyword>
<evidence type="ECO:0000256" key="4">
    <source>
        <dbReference type="ARBA" id="ARBA00022679"/>
    </source>
</evidence>
<evidence type="ECO:0000256" key="6">
    <source>
        <dbReference type="ARBA" id="ARBA00022722"/>
    </source>
</evidence>
<evidence type="ECO:0000256" key="15">
    <source>
        <dbReference type="ARBA" id="ARBA00023172"/>
    </source>
</evidence>
<proteinExistence type="predicted"/>
<dbReference type="EC" id="6.5.1.1" evidence="2"/>
<dbReference type="InterPro" id="IPR012310">
    <property type="entry name" value="DNA_ligase_ATP-dep_cent"/>
</dbReference>
<dbReference type="RefSeq" id="WP_209363465.1">
    <property type="nucleotide sequence ID" value="NZ_JAGISH010000017.1"/>
</dbReference>
<dbReference type="NCBIfam" id="TIGR02779">
    <property type="entry name" value="NHEJ_ligase_lig"/>
    <property type="match status" value="1"/>
</dbReference>
<keyword evidence="24" id="KW-1185">Reference proteome</keyword>
<evidence type="ECO:0000256" key="2">
    <source>
        <dbReference type="ARBA" id="ARBA00012727"/>
    </source>
</evidence>